<evidence type="ECO:0000256" key="3">
    <source>
        <dbReference type="ARBA" id="ARBA00022490"/>
    </source>
</evidence>
<keyword evidence="5" id="KW-0653">Protein transport</keyword>
<dbReference type="Pfam" id="PF13513">
    <property type="entry name" value="HEAT_EZ"/>
    <property type="match status" value="1"/>
</dbReference>
<feature type="region of interest" description="Disordered" evidence="6">
    <location>
        <begin position="331"/>
        <end position="398"/>
    </location>
</feature>
<feature type="compositionally biased region" description="Acidic residues" evidence="6">
    <location>
        <begin position="365"/>
        <end position="378"/>
    </location>
</feature>
<keyword evidence="4" id="KW-0677">Repeat</keyword>
<dbReference type="InterPro" id="IPR058584">
    <property type="entry name" value="IMB1_TNPO1-like_TPR"/>
</dbReference>
<feature type="domain" description="Importin subunit beta-1/Transportin-1-like TPR repeats" evidence="8">
    <location>
        <begin position="516"/>
        <end position="723"/>
    </location>
</feature>
<dbReference type="PANTHER" id="PTHR10527">
    <property type="entry name" value="IMPORTIN BETA"/>
    <property type="match status" value="1"/>
</dbReference>
<evidence type="ECO:0000256" key="6">
    <source>
        <dbReference type="SAM" id="MobiDB-lite"/>
    </source>
</evidence>
<sequence>MMSWQPQQQSLRELLVLLRDAADPNNREQALINQRLLSFHNYPDYNAYLAYILMKLKTQDMNTRMVAGLQLKNSIKNHFNTIPLRVLDYIKQLCTDVVNFPDESCICKTVSSVIAAILSRGQVHNWSSMILLLIEKLRDPVVLEFSLNTVVMICADSAQELDQEIQGIRPLHFMIPPLIECYSNAESHTRVQAINATSQFVLLNQPSFIDQLDPILAGLYTRSHDPDPRVRQEFGKIVAVLLEAFPQKLEPYLYATIEYMVQALKDPNDEIVLGACDFWIQYAHSGLYRDQLLPYLDQLIPALLNRMVYSEADLLDINQFVPSHYIRREYKPKHSSANTSSDLLSDLEEEEDSDDNSSSATSSMIDDDDDDDDDDSGDEDIHGEDNVEDAEFYSMDSPRQSSASALDILSVTFRDDMCTILLDILFNQTLDHQDWIVRESGILAIGAAAEGGIHSMSNHLQKLIPYLLKSMGDPQPLVRSISCWAISRFSNWLVHEHKATSLFEPVLFGLLNRLLDSNQCVQESACTGFIVLAEVAAKRLVPYIYTILTHTNRAFAVYKRKNRLFLYDALGTLADAVKAELNQPQYIYLLMPPLITKWNELSDKDTDLFPLLECLSNITAALGPGFIQYVDPVLSRCVKLISSTLQEQMMADQNPEKVVPNVEFLIAALDLLSGIVQGLGATIEPLIAQTNPPLLSLLANCIHDPVSEVLQSTFALLGDIAVASFQSLVPYAHTIMREMIQILCNRDYIISISVYNNVIWALGEIVIRWESKQEVEAYVPSLIQVLLPLLTHPNVPDSIHENAMIALGRLGLVCPTLLTVHMERFIKPWLETSLSVREGEEKETAFRGLCAIIKLNAQGAHEQLALLLVAISIWRTPSSSLLVDLNHVVKGYYRISSREQWDSAFNDLNSDAQRQILKILAL</sequence>
<feature type="compositionally biased region" description="Acidic residues" evidence="6">
    <location>
        <begin position="345"/>
        <end position="355"/>
    </location>
</feature>
<comment type="subcellular location">
    <subcellularLocation>
        <location evidence="1">Cytoplasm</location>
    </subcellularLocation>
</comment>
<evidence type="ECO:0008006" key="11">
    <source>
        <dbReference type="Google" id="ProtNLM"/>
    </source>
</evidence>
<evidence type="ECO:0000259" key="7">
    <source>
        <dbReference type="Pfam" id="PF03810"/>
    </source>
</evidence>
<evidence type="ECO:0000256" key="1">
    <source>
        <dbReference type="ARBA" id="ARBA00004496"/>
    </source>
</evidence>
<dbReference type="SUPFAM" id="SSF48371">
    <property type="entry name" value="ARM repeat"/>
    <property type="match status" value="1"/>
</dbReference>
<keyword evidence="10" id="KW-1185">Reference proteome</keyword>
<dbReference type="InterPro" id="IPR011989">
    <property type="entry name" value="ARM-like"/>
</dbReference>
<evidence type="ECO:0000259" key="8">
    <source>
        <dbReference type="Pfam" id="PF25574"/>
    </source>
</evidence>
<evidence type="ECO:0000256" key="4">
    <source>
        <dbReference type="ARBA" id="ARBA00022737"/>
    </source>
</evidence>
<feature type="domain" description="Importin N-terminal" evidence="7">
    <location>
        <begin position="33"/>
        <end position="96"/>
    </location>
</feature>
<reference evidence="9 10" key="1">
    <citation type="submission" date="2024-04" db="EMBL/GenBank/DDBJ databases">
        <title>genome sequences of Mucor flavus KT1a and Helicostylum pulchrum KT1b strains isolated from the surface of a dry-aged beef.</title>
        <authorList>
            <person name="Toyotome T."/>
            <person name="Hosono M."/>
            <person name="Torimaru M."/>
            <person name="Fukuda K."/>
            <person name="Mikami N."/>
        </authorList>
    </citation>
    <scope>NUCLEOTIDE SEQUENCE [LARGE SCALE GENOMIC DNA]</scope>
    <source>
        <strain evidence="9 10">KT1a</strain>
    </source>
</reference>
<gene>
    <name evidence="9" type="ORF">MFLAVUS_001348</name>
</gene>
<name>A0ABP9YM83_9FUNG</name>
<evidence type="ECO:0000313" key="9">
    <source>
        <dbReference type="EMBL" id="GAA5807967.1"/>
    </source>
</evidence>
<dbReference type="InterPro" id="IPR016024">
    <property type="entry name" value="ARM-type_fold"/>
</dbReference>
<dbReference type="InterPro" id="IPR040122">
    <property type="entry name" value="Importin_beta"/>
</dbReference>
<evidence type="ECO:0000256" key="5">
    <source>
        <dbReference type="ARBA" id="ARBA00022927"/>
    </source>
</evidence>
<dbReference type="EMBL" id="BAABUK010000003">
    <property type="protein sequence ID" value="GAA5807967.1"/>
    <property type="molecule type" value="Genomic_DNA"/>
</dbReference>
<dbReference type="Pfam" id="PF03810">
    <property type="entry name" value="IBN_N"/>
    <property type="match status" value="1"/>
</dbReference>
<accession>A0ABP9YM83</accession>
<dbReference type="InterPro" id="IPR001494">
    <property type="entry name" value="Importin-beta_N"/>
</dbReference>
<organism evidence="9 10">
    <name type="scientific">Mucor flavus</name>
    <dbReference type="NCBI Taxonomy" id="439312"/>
    <lineage>
        <taxon>Eukaryota</taxon>
        <taxon>Fungi</taxon>
        <taxon>Fungi incertae sedis</taxon>
        <taxon>Mucoromycota</taxon>
        <taxon>Mucoromycotina</taxon>
        <taxon>Mucoromycetes</taxon>
        <taxon>Mucorales</taxon>
        <taxon>Mucorineae</taxon>
        <taxon>Mucoraceae</taxon>
        <taxon>Mucor</taxon>
    </lineage>
</organism>
<dbReference type="Proteomes" id="UP001473302">
    <property type="component" value="Unassembled WGS sequence"/>
</dbReference>
<keyword evidence="2" id="KW-0813">Transport</keyword>
<protein>
    <recommendedName>
        <fullName evidence="11">Importin N-terminal domain-containing protein</fullName>
    </recommendedName>
</protein>
<comment type="caution">
    <text evidence="9">The sequence shown here is derived from an EMBL/GenBank/DDBJ whole genome shotgun (WGS) entry which is preliminary data.</text>
</comment>
<evidence type="ECO:0000313" key="10">
    <source>
        <dbReference type="Proteomes" id="UP001473302"/>
    </source>
</evidence>
<dbReference type="Gene3D" id="1.25.10.10">
    <property type="entry name" value="Leucine-rich Repeat Variant"/>
    <property type="match status" value="1"/>
</dbReference>
<keyword evidence="3" id="KW-0963">Cytoplasm</keyword>
<evidence type="ECO:0000256" key="2">
    <source>
        <dbReference type="ARBA" id="ARBA00022448"/>
    </source>
</evidence>
<dbReference type="Pfam" id="PF25574">
    <property type="entry name" value="TPR_IMB1"/>
    <property type="match status" value="1"/>
</dbReference>
<proteinExistence type="predicted"/>